<reference evidence="3" key="1">
    <citation type="journal article" date="2010" name="J. Eukaryot. Microbiol.">
        <title>Marked amplification and diversification of products of ras genes from rat brain, Rab GTPases, in the ciliates Tetrahymena thermophila and Paramecium tetraurelia.</title>
        <authorList>
            <person name="Saito-Nakano Y."/>
            <person name="Nakahara T."/>
            <person name="Nakano K."/>
            <person name="Nozaki T."/>
            <person name="Numata O."/>
        </authorList>
    </citation>
    <scope>NUCLEOTIDE SEQUENCE</scope>
</reference>
<dbReference type="AlphaFoldDB" id="E1CB34"/>
<name>E1CB34_TETTH</name>
<dbReference type="SMART" id="SM00175">
    <property type="entry name" value="RAB"/>
    <property type="match status" value="1"/>
</dbReference>
<dbReference type="PRINTS" id="PR00449">
    <property type="entry name" value="RASTRNSFRMNG"/>
</dbReference>
<dbReference type="SMART" id="SM00173">
    <property type="entry name" value="RAS"/>
    <property type="match status" value="1"/>
</dbReference>
<dbReference type="PROSITE" id="PS51419">
    <property type="entry name" value="RAB"/>
    <property type="match status" value="1"/>
</dbReference>
<dbReference type="InterPro" id="IPR001806">
    <property type="entry name" value="Small_GTPase"/>
</dbReference>
<gene>
    <name evidence="3" type="primary">RABX1G</name>
</gene>
<protein>
    <submittedName>
        <fullName evidence="3">Rab-family small GTPase RabX1G</fullName>
    </submittedName>
</protein>
<proteinExistence type="evidence at transcript level"/>
<keyword evidence="1" id="KW-0547">Nucleotide-binding</keyword>
<organism evidence="3">
    <name type="scientific">Tetrahymena thermophila</name>
    <dbReference type="NCBI Taxonomy" id="5911"/>
    <lineage>
        <taxon>Eukaryota</taxon>
        <taxon>Sar</taxon>
        <taxon>Alveolata</taxon>
        <taxon>Ciliophora</taxon>
        <taxon>Intramacronucleata</taxon>
        <taxon>Oligohymenophorea</taxon>
        <taxon>Hymenostomatida</taxon>
        <taxon>Tetrahymenina</taxon>
        <taxon>Tetrahymenidae</taxon>
        <taxon>Tetrahymena</taxon>
    </lineage>
</organism>
<dbReference type="PANTHER" id="PTHR47977">
    <property type="entry name" value="RAS-RELATED PROTEIN RAB"/>
    <property type="match status" value="1"/>
</dbReference>
<dbReference type="GO" id="GO:0005525">
    <property type="term" value="F:GTP binding"/>
    <property type="evidence" value="ECO:0007669"/>
    <property type="project" value="UniProtKB-KW"/>
</dbReference>
<sequence>MFAKKGSQQKSIICISVGDANVGKSSIFARQFYGEVPQQNSLYVDYSTILVRKGNEEIQFKFWVINHLHKHLTSQYYRTSILIMIYDITSRDSFTHIQYYYEDYVKKCNIKSIIALVGNKKDLNEFRQVSFQEGQDLAKSLGVDFFEVSAFTGDKVKDLYDFLINQSFDTANFE</sequence>
<evidence type="ECO:0000313" key="3">
    <source>
        <dbReference type="EMBL" id="BAJ21324.1"/>
    </source>
</evidence>
<dbReference type="Pfam" id="PF00071">
    <property type="entry name" value="Ras"/>
    <property type="match status" value="1"/>
</dbReference>
<dbReference type="Gene3D" id="3.40.50.300">
    <property type="entry name" value="P-loop containing nucleotide triphosphate hydrolases"/>
    <property type="match status" value="1"/>
</dbReference>
<dbReference type="InterPro" id="IPR027417">
    <property type="entry name" value="P-loop_NTPase"/>
</dbReference>
<dbReference type="CDD" id="cd00154">
    <property type="entry name" value="Rab"/>
    <property type="match status" value="1"/>
</dbReference>
<dbReference type="EMBL" id="AB365944">
    <property type="protein sequence ID" value="BAJ21324.1"/>
    <property type="molecule type" value="mRNA"/>
</dbReference>
<keyword evidence="2" id="KW-0342">GTP-binding</keyword>
<dbReference type="SUPFAM" id="SSF52540">
    <property type="entry name" value="P-loop containing nucleoside triphosphate hydrolases"/>
    <property type="match status" value="1"/>
</dbReference>
<dbReference type="GO" id="GO:0003924">
    <property type="term" value="F:GTPase activity"/>
    <property type="evidence" value="ECO:0007669"/>
    <property type="project" value="InterPro"/>
</dbReference>
<accession>E1CB34</accession>
<evidence type="ECO:0000256" key="2">
    <source>
        <dbReference type="ARBA" id="ARBA00023134"/>
    </source>
</evidence>
<evidence type="ECO:0000256" key="1">
    <source>
        <dbReference type="ARBA" id="ARBA00022741"/>
    </source>
</evidence>
<dbReference type="SMART" id="SM00174">
    <property type="entry name" value="RHO"/>
    <property type="match status" value="1"/>
</dbReference>
<dbReference type="PROSITE" id="PS51421">
    <property type="entry name" value="RAS"/>
    <property type="match status" value="1"/>
</dbReference>
<dbReference type="InterPro" id="IPR050227">
    <property type="entry name" value="Rab"/>
</dbReference>